<dbReference type="AlphaFoldDB" id="A0A0F4ZIX4"/>
<feature type="region of interest" description="Disordered" evidence="1">
    <location>
        <begin position="125"/>
        <end position="284"/>
    </location>
</feature>
<proteinExistence type="predicted"/>
<keyword evidence="2" id="KW-0812">Transmembrane</keyword>
<feature type="region of interest" description="Disordered" evidence="1">
    <location>
        <begin position="74"/>
        <end position="102"/>
    </location>
</feature>
<feature type="region of interest" description="Disordered" evidence="1">
    <location>
        <begin position="313"/>
        <end position="411"/>
    </location>
</feature>
<feature type="compositionally biased region" description="Acidic residues" evidence="1">
    <location>
        <begin position="401"/>
        <end position="411"/>
    </location>
</feature>
<dbReference type="Proteomes" id="UP000033483">
    <property type="component" value="Unassembled WGS sequence"/>
</dbReference>
<organism evidence="3 4">
    <name type="scientific">Thielaviopsis punctulata</name>
    <dbReference type="NCBI Taxonomy" id="72032"/>
    <lineage>
        <taxon>Eukaryota</taxon>
        <taxon>Fungi</taxon>
        <taxon>Dikarya</taxon>
        <taxon>Ascomycota</taxon>
        <taxon>Pezizomycotina</taxon>
        <taxon>Sordariomycetes</taxon>
        <taxon>Hypocreomycetidae</taxon>
        <taxon>Microascales</taxon>
        <taxon>Ceratocystidaceae</taxon>
        <taxon>Thielaviopsis</taxon>
    </lineage>
</organism>
<evidence type="ECO:0000313" key="3">
    <source>
        <dbReference type="EMBL" id="KKA30125.1"/>
    </source>
</evidence>
<feature type="compositionally biased region" description="Low complexity" evidence="1">
    <location>
        <begin position="74"/>
        <end position="90"/>
    </location>
</feature>
<feature type="transmembrane region" description="Helical" evidence="2">
    <location>
        <begin position="6"/>
        <end position="25"/>
    </location>
</feature>
<protein>
    <submittedName>
        <fullName evidence="3">Uncharacterized protein</fullName>
    </submittedName>
</protein>
<evidence type="ECO:0000313" key="4">
    <source>
        <dbReference type="Proteomes" id="UP000033483"/>
    </source>
</evidence>
<reference evidence="3 4" key="1">
    <citation type="submission" date="2015-03" db="EMBL/GenBank/DDBJ databases">
        <authorList>
            <person name="Radwan O."/>
            <person name="Al-Naeli F.A."/>
            <person name="Rendon G.A."/>
            <person name="Fields C."/>
        </authorList>
    </citation>
    <scope>NUCLEOTIDE SEQUENCE [LARGE SCALE GENOMIC DNA]</scope>
    <source>
        <strain evidence="3">CR-DP1</strain>
    </source>
</reference>
<keyword evidence="4" id="KW-1185">Reference proteome</keyword>
<dbReference type="OrthoDB" id="4207724at2759"/>
<evidence type="ECO:0000256" key="2">
    <source>
        <dbReference type="SAM" id="Phobius"/>
    </source>
</evidence>
<keyword evidence="2" id="KW-0472">Membrane</keyword>
<sequence>MSSMNTTIGSYVLIGAVTVVAYLLLQKKKQPATVTVTTKTKATVPVATATKTIKAKKQRSKAYKAAAAAAAASSSVAAPVESSPEPVAASTSKNTSGTTKDELSNAEFARQMAGLKTGAFLAPKANAAPAKPKNKVKSVKQSKAAQEFDFDEDNTAPSTSTGRDVEEEQSPATSPEVKATDSTGVADMLEQPAAAPSVLRLTDTDAVKSKPKAKKAEAPVETKKQRQNKKKAEAAKAARAEAEKERLVLQEAQRRTARIAEGRPAKDGSQFAAQQSAWNESAAAPTPAAAAPALLDTFEAPAAPAPVVAAKADEKWGSSSLSEEELVEQAKQDSAEWSVVKKNKGKRKKAAVEEPEAEPVVEAKPVAAAAPAPAPAPKVEATSKPAAPKSFGSFSALSTEDIVDDEEEWDV</sequence>
<gene>
    <name evidence="3" type="ORF">TD95_002007</name>
</gene>
<feature type="compositionally biased region" description="Low complexity" evidence="1">
    <location>
        <begin position="360"/>
        <end position="371"/>
    </location>
</feature>
<comment type="caution">
    <text evidence="3">The sequence shown here is derived from an EMBL/GenBank/DDBJ whole genome shotgun (WGS) entry which is preliminary data.</text>
</comment>
<accession>A0A0F4ZIX4</accession>
<evidence type="ECO:0000256" key="1">
    <source>
        <dbReference type="SAM" id="MobiDB-lite"/>
    </source>
</evidence>
<feature type="compositionally biased region" description="Basic and acidic residues" evidence="1">
    <location>
        <begin position="202"/>
        <end position="266"/>
    </location>
</feature>
<name>A0A0F4ZIX4_9PEZI</name>
<dbReference type="EMBL" id="LAEV01000489">
    <property type="protein sequence ID" value="KKA30125.1"/>
    <property type="molecule type" value="Genomic_DNA"/>
</dbReference>
<keyword evidence="2" id="KW-1133">Transmembrane helix</keyword>